<dbReference type="STRING" id="1542390.KX01_1270"/>
<evidence type="ECO:0000256" key="1">
    <source>
        <dbReference type="ARBA" id="ARBA00006479"/>
    </source>
</evidence>
<gene>
    <name evidence="3" type="ORF">KX01_1270</name>
</gene>
<organism evidence="3 4">
    <name type="scientific">Francisella frigiditurris</name>
    <dbReference type="NCBI Taxonomy" id="1542390"/>
    <lineage>
        <taxon>Bacteria</taxon>
        <taxon>Pseudomonadati</taxon>
        <taxon>Pseudomonadota</taxon>
        <taxon>Gammaproteobacteria</taxon>
        <taxon>Thiotrichales</taxon>
        <taxon>Francisellaceae</taxon>
        <taxon>Francisella</taxon>
    </lineage>
</organism>
<dbReference type="InterPro" id="IPR049874">
    <property type="entry name" value="ROK_cs"/>
</dbReference>
<sequence length="317" mass="33456">MYIGVDIGGSNMTAGLFDSNKKLISTAKVKSKAKEDTQIVIDQLFKVIDKLKDDVSNDSKLLSIGVGVAGLVDTKTGLIKHSANINIVNINLKQVVEDRYKVPAFIENDVNVGIVGEWKYGAGIGYGDIVGIFVGTGIGGGLIINNQLYSGANGLAAEIGHTTIASNGAYCEGCGSQGCVEVYSAKVGIEKRIKALYKKGIKSTLISLVIENEGKLKSSFIKKALQSKDKIAIEIIEGAMKALGVGVANYLNILNPSLVIFGGGVMEAVGERYISVIKNSCSKYALSPILENCEFKLATLGDNAGIFGAMDIASHIK</sequence>
<dbReference type="PANTHER" id="PTHR18964">
    <property type="entry name" value="ROK (REPRESSOR, ORF, KINASE) FAMILY"/>
    <property type="match status" value="1"/>
</dbReference>
<dbReference type="PROSITE" id="PS01125">
    <property type="entry name" value="ROK"/>
    <property type="match status" value="1"/>
</dbReference>
<comment type="similarity">
    <text evidence="1">Belongs to the ROK (NagC/XylR) family.</text>
</comment>
<dbReference type="SUPFAM" id="SSF53067">
    <property type="entry name" value="Actin-like ATPase domain"/>
    <property type="match status" value="1"/>
</dbReference>
<dbReference type="RefSeq" id="WP_071664174.1">
    <property type="nucleotide sequence ID" value="NZ_CP009654.1"/>
</dbReference>
<name>A0A1J0KSP1_9GAMM</name>
<evidence type="ECO:0000313" key="3">
    <source>
        <dbReference type="EMBL" id="APC96703.1"/>
    </source>
</evidence>
<dbReference type="KEGG" id="frc:KX01_1270"/>
<dbReference type="InterPro" id="IPR000600">
    <property type="entry name" value="ROK"/>
</dbReference>
<keyword evidence="4" id="KW-1185">Reference proteome</keyword>
<dbReference type="Gene3D" id="3.30.420.40">
    <property type="match status" value="2"/>
</dbReference>
<reference evidence="4" key="1">
    <citation type="submission" date="2014-10" db="EMBL/GenBank/DDBJ databases">
        <authorList>
            <person name="Kuske C.R."/>
            <person name="Challacombe J.F."/>
            <person name="Daligault H.E."/>
            <person name="Davenport K.W."/>
            <person name="Johnson S.L."/>
            <person name="Siddaramappa S."/>
            <person name="Petersen J.M."/>
        </authorList>
    </citation>
    <scope>NUCLEOTIDE SEQUENCE [LARGE SCALE GENOMIC DNA]</scope>
    <source>
        <strain evidence="4">CA97-1460</strain>
    </source>
</reference>
<dbReference type="Pfam" id="PF00480">
    <property type="entry name" value="ROK"/>
    <property type="match status" value="1"/>
</dbReference>
<evidence type="ECO:0000256" key="2">
    <source>
        <dbReference type="ARBA" id="ARBA00023277"/>
    </source>
</evidence>
<dbReference type="Proteomes" id="UP000182521">
    <property type="component" value="Chromosome"/>
</dbReference>
<dbReference type="InterPro" id="IPR043129">
    <property type="entry name" value="ATPase_NBD"/>
</dbReference>
<protein>
    <submittedName>
        <fullName evidence="3">ROK family protein</fullName>
    </submittedName>
</protein>
<keyword evidence="2" id="KW-0119">Carbohydrate metabolism</keyword>
<dbReference type="OrthoDB" id="9810372at2"/>
<proteinExistence type="inferred from homology"/>
<accession>A0A1J0KSP1</accession>
<evidence type="ECO:0000313" key="4">
    <source>
        <dbReference type="Proteomes" id="UP000182521"/>
    </source>
</evidence>
<dbReference type="EMBL" id="CP009654">
    <property type="protein sequence ID" value="APC96703.1"/>
    <property type="molecule type" value="Genomic_DNA"/>
</dbReference>
<dbReference type="AlphaFoldDB" id="A0A1J0KSP1"/>
<dbReference type="PANTHER" id="PTHR18964:SF149">
    <property type="entry name" value="BIFUNCTIONAL UDP-N-ACETYLGLUCOSAMINE 2-EPIMERASE_N-ACETYLMANNOSAMINE KINASE"/>
    <property type="match status" value="1"/>
</dbReference>